<gene>
    <name evidence="2" type="primary">Dwil\GK25603</name>
    <name evidence="2" type="ORF">Dwil_GK25603</name>
</gene>
<keyword evidence="3" id="KW-1185">Reference proteome</keyword>
<evidence type="ECO:0008006" key="4">
    <source>
        <dbReference type="Google" id="ProtNLM"/>
    </source>
</evidence>
<accession>B4NE92</accession>
<proteinExistence type="predicted"/>
<protein>
    <recommendedName>
        <fullName evidence="4">MADF domain-containing protein</fullName>
    </recommendedName>
</protein>
<organism evidence="2 3">
    <name type="scientific">Drosophila willistoni</name>
    <name type="common">Fruit fly</name>
    <dbReference type="NCBI Taxonomy" id="7260"/>
    <lineage>
        <taxon>Eukaryota</taxon>
        <taxon>Metazoa</taxon>
        <taxon>Ecdysozoa</taxon>
        <taxon>Arthropoda</taxon>
        <taxon>Hexapoda</taxon>
        <taxon>Insecta</taxon>
        <taxon>Pterygota</taxon>
        <taxon>Neoptera</taxon>
        <taxon>Endopterygota</taxon>
        <taxon>Diptera</taxon>
        <taxon>Brachycera</taxon>
        <taxon>Muscomorpha</taxon>
        <taxon>Ephydroidea</taxon>
        <taxon>Drosophilidae</taxon>
        <taxon>Drosophila</taxon>
        <taxon>Sophophora</taxon>
    </lineage>
</organism>
<feature type="compositionally biased region" description="Basic residues" evidence="1">
    <location>
        <begin position="70"/>
        <end position="85"/>
    </location>
</feature>
<evidence type="ECO:0000256" key="1">
    <source>
        <dbReference type="SAM" id="MobiDB-lite"/>
    </source>
</evidence>
<dbReference type="Proteomes" id="UP000007798">
    <property type="component" value="Unassembled WGS sequence"/>
</dbReference>
<dbReference type="InParanoid" id="B4NE92"/>
<feature type="region of interest" description="Disordered" evidence="1">
    <location>
        <begin position="41"/>
        <end position="122"/>
    </location>
</feature>
<reference evidence="2 3" key="1">
    <citation type="journal article" date="2007" name="Nature">
        <title>Evolution of genes and genomes on the Drosophila phylogeny.</title>
        <authorList>
            <consortium name="Drosophila 12 Genomes Consortium"/>
            <person name="Clark A.G."/>
            <person name="Eisen M.B."/>
            <person name="Smith D.R."/>
            <person name="Bergman C.M."/>
            <person name="Oliver B."/>
            <person name="Markow T.A."/>
            <person name="Kaufman T.C."/>
            <person name="Kellis M."/>
            <person name="Gelbart W."/>
            <person name="Iyer V.N."/>
            <person name="Pollard D.A."/>
            <person name="Sackton T.B."/>
            <person name="Larracuente A.M."/>
            <person name="Singh N.D."/>
            <person name="Abad J.P."/>
            <person name="Abt D.N."/>
            <person name="Adryan B."/>
            <person name="Aguade M."/>
            <person name="Akashi H."/>
            <person name="Anderson W.W."/>
            <person name="Aquadro C.F."/>
            <person name="Ardell D.H."/>
            <person name="Arguello R."/>
            <person name="Artieri C.G."/>
            <person name="Barbash D.A."/>
            <person name="Barker D."/>
            <person name="Barsanti P."/>
            <person name="Batterham P."/>
            <person name="Batzoglou S."/>
            <person name="Begun D."/>
            <person name="Bhutkar A."/>
            <person name="Blanco E."/>
            <person name="Bosak S.A."/>
            <person name="Bradley R.K."/>
            <person name="Brand A.D."/>
            <person name="Brent M.R."/>
            <person name="Brooks A.N."/>
            <person name="Brown R.H."/>
            <person name="Butlin R.K."/>
            <person name="Caggese C."/>
            <person name="Calvi B.R."/>
            <person name="Bernardo de Carvalho A."/>
            <person name="Caspi A."/>
            <person name="Castrezana S."/>
            <person name="Celniker S.E."/>
            <person name="Chang J.L."/>
            <person name="Chapple C."/>
            <person name="Chatterji S."/>
            <person name="Chinwalla A."/>
            <person name="Civetta A."/>
            <person name="Clifton S.W."/>
            <person name="Comeron J.M."/>
            <person name="Costello J.C."/>
            <person name="Coyne J.A."/>
            <person name="Daub J."/>
            <person name="David R.G."/>
            <person name="Delcher A.L."/>
            <person name="Delehaunty K."/>
            <person name="Do C.B."/>
            <person name="Ebling H."/>
            <person name="Edwards K."/>
            <person name="Eickbush T."/>
            <person name="Evans J.D."/>
            <person name="Filipski A."/>
            <person name="Findeiss S."/>
            <person name="Freyhult E."/>
            <person name="Fulton L."/>
            <person name="Fulton R."/>
            <person name="Garcia A.C."/>
            <person name="Gardiner A."/>
            <person name="Garfield D.A."/>
            <person name="Garvin B.E."/>
            <person name="Gibson G."/>
            <person name="Gilbert D."/>
            <person name="Gnerre S."/>
            <person name="Godfrey J."/>
            <person name="Good R."/>
            <person name="Gotea V."/>
            <person name="Gravely B."/>
            <person name="Greenberg A.J."/>
            <person name="Griffiths-Jones S."/>
            <person name="Gross S."/>
            <person name="Guigo R."/>
            <person name="Gustafson E.A."/>
            <person name="Haerty W."/>
            <person name="Hahn M.W."/>
            <person name="Halligan D.L."/>
            <person name="Halpern A.L."/>
            <person name="Halter G.M."/>
            <person name="Han M.V."/>
            <person name="Heger A."/>
            <person name="Hillier L."/>
            <person name="Hinrichs A.S."/>
            <person name="Holmes I."/>
            <person name="Hoskins R.A."/>
            <person name="Hubisz M.J."/>
            <person name="Hultmark D."/>
            <person name="Huntley M.A."/>
            <person name="Jaffe D.B."/>
            <person name="Jagadeeshan S."/>
            <person name="Jeck W.R."/>
            <person name="Johnson J."/>
            <person name="Jones C.D."/>
            <person name="Jordan W.C."/>
            <person name="Karpen G.H."/>
            <person name="Kataoka E."/>
            <person name="Keightley P.D."/>
            <person name="Kheradpour P."/>
            <person name="Kirkness E.F."/>
            <person name="Koerich L.B."/>
            <person name="Kristiansen K."/>
            <person name="Kudrna D."/>
            <person name="Kulathinal R.J."/>
            <person name="Kumar S."/>
            <person name="Kwok R."/>
            <person name="Lander E."/>
            <person name="Langley C.H."/>
            <person name="Lapoint R."/>
            <person name="Lazzaro B.P."/>
            <person name="Lee S.J."/>
            <person name="Levesque L."/>
            <person name="Li R."/>
            <person name="Lin C.F."/>
            <person name="Lin M.F."/>
            <person name="Lindblad-Toh K."/>
            <person name="Llopart A."/>
            <person name="Long M."/>
            <person name="Low L."/>
            <person name="Lozovsky E."/>
            <person name="Lu J."/>
            <person name="Luo M."/>
            <person name="Machado C.A."/>
            <person name="Makalowski W."/>
            <person name="Marzo M."/>
            <person name="Matsuda M."/>
            <person name="Matzkin L."/>
            <person name="McAllister B."/>
            <person name="McBride C.S."/>
            <person name="McKernan B."/>
            <person name="McKernan K."/>
            <person name="Mendez-Lago M."/>
            <person name="Minx P."/>
            <person name="Mollenhauer M.U."/>
            <person name="Montooth K."/>
            <person name="Mount S.M."/>
            <person name="Mu X."/>
            <person name="Myers E."/>
            <person name="Negre B."/>
            <person name="Newfeld S."/>
            <person name="Nielsen R."/>
            <person name="Noor M.A."/>
            <person name="O'Grady P."/>
            <person name="Pachter L."/>
            <person name="Papaceit M."/>
            <person name="Parisi M.J."/>
            <person name="Parisi M."/>
            <person name="Parts L."/>
            <person name="Pedersen J.S."/>
            <person name="Pesole G."/>
            <person name="Phillippy A.M."/>
            <person name="Ponting C.P."/>
            <person name="Pop M."/>
            <person name="Porcelli D."/>
            <person name="Powell J.R."/>
            <person name="Prohaska S."/>
            <person name="Pruitt K."/>
            <person name="Puig M."/>
            <person name="Quesneville H."/>
            <person name="Ram K.R."/>
            <person name="Rand D."/>
            <person name="Rasmussen M.D."/>
            <person name="Reed L.K."/>
            <person name="Reenan R."/>
            <person name="Reily A."/>
            <person name="Remington K.A."/>
            <person name="Rieger T.T."/>
            <person name="Ritchie M.G."/>
            <person name="Robin C."/>
            <person name="Rogers Y.H."/>
            <person name="Rohde C."/>
            <person name="Rozas J."/>
            <person name="Rubenfield M.J."/>
            <person name="Ruiz A."/>
            <person name="Russo S."/>
            <person name="Salzberg S.L."/>
            <person name="Sanchez-Gracia A."/>
            <person name="Saranga D.J."/>
            <person name="Sato H."/>
            <person name="Schaeffer S.W."/>
            <person name="Schatz M.C."/>
            <person name="Schlenke T."/>
            <person name="Schwartz R."/>
            <person name="Segarra C."/>
            <person name="Singh R.S."/>
            <person name="Sirot L."/>
            <person name="Sirota M."/>
            <person name="Sisneros N.B."/>
            <person name="Smith C.D."/>
            <person name="Smith T.F."/>
            <person name="Spieth J."/>
            <person name="Stage D.E."/>
            <person name="Stark A."/>
            <person name="Stephan W."/>
            <person name="Strausberg R.L."/>
            <person name="Strempel S."/>
            <person name="Sturgill D."/>
            <person name="Sutton G."/>
            <person name="Sutton G.G."/>
            <person name="Tao W."/>
            <person name="Teichmann S."/>
            <person name="Tobari Y.N."/>
            <person name="Tomimura Y."/>
            <person name="Tsolas J.M."/>
            <person name="Valente V.L."/>
            <person name="Venter E."/>
            <person name="Venter J.C."/>
            <person name="Vicario S."/>
            <person name="Vieira F.G."/>
            <person name="Vilella A.J."/>
            <person name="Villasante A."/>
            <person name="Walenz B."/>
            <person name="Wang J."/>
            <person name="Wasserman M."/>
            <person name="Watts T."/>
            <person name="Wilson D."/>
            <person name="Wilson R.K."/>
            <person name="Wing R.A."/>
            <person name="Wolfner M.F."/>
            <person name="Wong A."/>
            <person name="Wong G.K."/>
            <person name="Wu C.I."/>
            <person name="Wu G."/>
            <person name="Yamamoto D."/>
            <person name="Yang H.P."/>
            <person name="Yang S.P."/>
            <person name="Yorke J.A."/>
            <person name="Yoshida K."/>
            <person name="Zdobnov E."/>
            <person name="Zhang P."/>
            <person name="Zhang Y."/>
            <person name="Zimin A.V."/>
            <person name="Baldwin J."/>
            <person name="Abdouelleil A."/>
            <person name="Abdulkadir J."/>
            <person name="Abebe A."/>
            <person name="Abera B."/>
            <person name="Abreu J."/>
            <person name="Acer S.C."/>
            <person name="Aftuck L."/>
            <person name="Alexander A."/>
            <person name="An P."/>
            <person name="Anderson E."/>
            <person name="Anderson S."/>
            <person name="Arachi H."/>
            <person name="Azer M."/>
            <person name="Bachantsang P."/>
            <person name="Barry A."/>
            <person name="Bayul T."/>
            <person name="Berlin A."/>
            <person name="Bessette D."/>
            <person name="Bloom T."/>
            <person name="Blye J."/>
            <person name="Boguslavskiy L."/>
            <person name="Bonnet C."/>
            <person name="Boukhgalter B."/>
            <person name="Bourzgui I."/>
            <person name="Brown A."/>
            <person name="Cahill P."/>
            <person name="Channer S."/>
            <person name="Cheshatsang Y."/>
            <person name="Chuda L."/>
            <person name="Citroen M."/>
            <person name="Collymore A."/>
            <person name="Cooke P."/>
            <person name="Costello M."/>
            <person name="D'Aco K."/>
            <person name="Daza R."/>
            <person name="De Haan G."/>
            <person name="DeGray S."/>
            <person name="DeMaso C."/>
            <person name="Dhargay N."/>
            <person name="Dooley K."/>
            <person name="Dooley E."/>
            <person name="Doricent M."/>
            <person name="Dorje P."/>
            <person name="Dorjee K."/>
            <person name="Dupes A."/>
            <person name="Elong R."/>
            <person name="Falk J."/>
            <person name="Farina A."/>
            <person name="Faro S."/>
            <person name="Ferguson D."/>
            <person name="Fisher S."/>
            <person name="Foley C.D."/>
            <person name="Franke A."/>
            <person name="Friedrich D."/>
            <person name="Gadbois L."/>
            <person name="Gearin G."/>
            <person name="Gearin C.R."/>
            <person name="Giannoukos G."/>
            <person name="Goode T."/>
            <person name="Graham J."/>
            <person name="Grandbois E."/>
            <person name="Grewal S."/>
            <person name="Gyaltsen K."/>
            <person name="Hafez N."/>
            <person name="Hagos B."/>
            <person name="Hall J."/>
            <person name="Henson C."/>
            <person name="Hollinger A."/>
            <person name="Honan T."/>
            <person name="Huard M.D."/>
            <person name="Hughes L."/>
            <person name="Hurhula B."/>
            <person name="Husby M.E."/>
            <person name="Kamat A."/>
            <person name="Kanga B."/>
            <person name="Kashin S."/>
            <person name="Khazanovich D."/>
            <person name="Kisner P."/>
            <person name="Lance K."/>
            <person name="Lara M."/>
            <person name="Lee W."/>
            <person name="Lennon N."/>
            <person name="Letendre F."/>
            <person name="LeVine R."/>
            <person name="Lipovsky A."/>
            <person name="Liu X."/>
            <person name="Liu J."/>
            <person name="Liu S."/>
            <person name="Lokyitsang T."/>
            <person name="Lokyitsang Y."/>
            <person name="Lubonja R."/>
            <person name="Lui A."/>
            <person name="MacDonald P."/>
            <person name="Magnisalis V."/>
            <person name="Maru K."/>
            <person name="Matthews C."/>
            <person name="McCusker W."/>
            <person name="McDonough S."/>
            <person name="Mehta T."/>
            <person name="Meldrim J."/>
            <person name="Meneus L."/>
            <person name="Mihai O."/>
            <person name="Mihalev A."/>
            <person name="Mihova T."/>
            <person name="Mittelman R."/>
            <person name="Mlenga V."/>
            <person name="Montmayeur A."/>
            <person name="Mulrain L."/>
            <person name="Navidi A."/>
            <person name="Naylor J."/>
            <person name="Negash T."/>
            <person name="Nguyen T."/>
            <person name="Nguyen N."/>
            <person name="Nicol R."/>
            <person name="Norbu C."/>
            <person name="Norbu N."/>
            <person name="Novod N."/>
            <person name="O'Neill B."/>
            <person name="Osman S."/>
            <person name="Markiewicz E."/>
            <person name="Oyono O.L."/>
            <person name="Patti C."/>
            <person name="Phunkhang P."/>
            <person name="Pierre F."/>
            <person name="Priest M."/>
            <person name="Raghuraman S."/>
            <person name="Rege F."/>
            <person name="Reyes R."/>
            <person name="Rise C."/>
            <person name="Rogov P."/>
            <person name="Ross K."/>
            <person name="Ryan E."/>
            <person name="Settipalli S."/>
            <person name="Shea T."/>
            <person name="Sherpa N."/>
            <person name="Shi L."/>
            <person name="Shih D."/>
            <person name="Sparrow T."/>
            <person name="Spaulding J."/>
            <person name="Stalker J."/>
            <person name="Stange-Thomann N."/>
            <person name="Stavropoulos S."/>
            <person name="Stone C."/>
            <person name="Strader C."/>
            <person name="Tesfaye S."/>
            <person name="Thomson T."/>
            <person name="Thoulutsang Y."/>
            <person name="Thoulutsang D."/>
            <person name="Topham K."/>
            <person name="Topping I."/>
            <person name="Tsamla T."/>
            <person name="Vassiliev H."/>
            <person name="Vo A."/>
            <person name="Wangchuk T."/>
            <person name="Wangdi T."/>
            <person name="Weiand M."/>
            <person name="Wilkinson J."/>
            <person name="Wilson A."/>
            <person name="Yadav S."/>
            <person name="Young G."/>
            <person name="Yu Q."/>
            <person name="Zembek L."/>
            <person name="Zhong D."/>
            <person name="Zimmer A."/>
            <person name="Zwirko Z."/>
            <person name="Jaffe D.B."/>
            <person name="Alvarez P."/>
            <person name="Brockman W."/>
            <person name="Butler J."/>
            <person name="Chin C."/>
            <person name="Gnerre S."/>
            <person name="Grabherr M."/>
            <person name="Kleber M."/>
            <person name="Mauceli E."/>
            <person name="MacCallum I."/>
        </authorList>
    </citation>
    <scope>NUCLEOTIDE SEQUENCE [LARGE SCALE GENOMIC DNA]</scope>
    <source>
        <strain evidence="3">Tucson 14030-0811.24</strain>
    </source>
</reference>
<dbReference type="OrthoDB" id="6152242at2759"/>
<feature type="compositionally biased region" description="Polar residues" evidence="1">
    <location>
        <begin position="48"/>
        <end position="65"/>
    </location>
</feature>
<evidence type="ECO:0000313" key="3">
    <source>
        <dbReference type="Proteomes" id="UP000007798"/>
    </source>
</evidence>
<feature type="compositionally biased region" description="Basic and acidic residues" evidence="1">
    <location>
        <begin position="86"/>
        <end position="110"/>
    </location>
</feature>
<evidence type="ECO:0000313" key="2">
    <source>
        <dbReference type="EMBL" id="EDW82061.2"/>
    </source>
</evidence>
<dbReference type="AlphaFoldDB" id="B4NE92"/>
<name>B4NE92_DROWI</name>
<dbReference type="HOGENOM" id="CLU_1078791_0_0_1"/>
<sequence length="193" mass="22255">MSEDQNFVLEQIAKKVYSLSAKRNVRSAVWSILSEVIKDDGVPHRSSSKWNESSAGHIGSTSAGVSANYRARKRGQNKQQRKRNVSHTDDNGSACHDEDSYDYNNEHKNDDNDDDDEYDGDRNDYVAAKKRRCQTSTDRETENECVLIGKRMATHFRNMLPDQRLYAERIISEVLVYGRMNRLTIETRFMPDN</sequence>
<dbReference type="EMBL" id="CH964239">
    <property type="protein sequence ID" value="EDW82061.2"/>
    <property type="molecule type" value="Genomic_DNA"/>
</dbReference>